<dbReference type="Proteomes" id="UP001255917">
    <property type="component" value="Unassembled WGS sequence"/>
</dbReference>
<dbReference type="InterPro" id="IPR021979">
    <property type="entry name" value="DUF3584"/>
</dbReference>
<proteinExistence type="predicted"/>
<dbReference type="GO" id="GO:0005524">
    <property type="term" value="F:ATP binding"/>
    <property type="evidence" value="ECO:0007669"/>
    <property type="project" value="UniProtKB-KW"/>
</dbReference>
<accession>A0ABU3NAX7</accession>
<feature type="coiled-coil region" evidence="1">
    <location>
        <begin position="407"/>
        <end position="452"/>
    </location>
</feature>
<protein>
    <submittedName>
        <fullName evidence="3">ATP-binding protein</fullName>
    </submittedName>
</protein>
<feature type="region of interest" description="Disordered" evidence="2">
    <location>
        <begin position="1226"/>
        <end position="1260"/>
    </location>
</feature>
<reference evidence="4" key="1">
    <citation type="submission" date="2023-07" db="EMBL/GenBank/DDBJ databases">
        <title>Substrates and metabolic shifts associated with increased methane emissions in unrestored hypersaline salterns.</title>
        <authorList>
            <person name="Bueno De Mesquita C.P."/>
            <person name="Tringe S.G."/>
        </authorList>
    </citation>
    <scope>NUCLEOTIDE SEQUENCE [LARGE SCALE GENOMIC DNA]</scope>
    <source>
        <strain evidence="4">I4</strain>
    </source>
</reference>
<dbReference type="RefSeq" id="WP_315585336.1">
    <property type="nucleotide sequence ID" value="NZ_JAVXUR010000001.1"/>
</dbReference>
<evidence type="ECO:0000256" key="2">
    <source>
        <dbReference type="SAM" id="MobiDB-lite"/>
    </source>
</evidence>
<keyword evidence="4" id="KW-1185">Reference proteome</keyword>
<dbReference type="Pfam" id="PF12128">
    <property type="entry name" value="DUF3584"/>
    <property type="match status" value="1"/>
</dbReference>
<dbReference type="EMBL" id="JAVXUR010000001">
    <property type="protein sequence ID" value="MDT8878358.1"/>
    <property type="molecule type" value="Genomic_DNA"/>
</dbReference>
<organism evidence="3 4">
    <name type="scientific">Halomonas saccharevitans</name>
    <dbReference type="NCBI Taxonomy" id="416872"/>
    <lineage>
        <taxon>Bacteria</taxon>
        <taxon>Pseudomonadati</taxon>
        <taxon>Pseudomonadota</taxon>
        <taxon>Gammaproteobacteria</taxon>
        <taxon>Oceanospirillales</taxon>
        <taxon>Halomonadaceae</taxon>
        <taxon>Halomonas</taxon>
    </lineage>
</organism>
<keyword evidence="3" id="KW-0067">ATP-binding</keyword>
<comment type="caution">
    <text evidence="3">The sequence shown here is derived from an EMBL/GenBank/DDBJ whole genome shotgun (WGS) entry which is preliminary data.</text>
</comment>
<feature type="region of interest" description="Disordered" evidence="2">
    <location>
        <begin position="638"/>
        <end position="669"/>
    </location>
</feature>
<gene>
    <name evidence="3" type="ORF">RSO68_02620</name>
</gene>
<evidence type="ECO:0000313" key="3">
    <source>
        <dbReference type="EMBL" id="MDT8878358.1"/>
    </source>
</evidence>
<sequence length="1260" mass="142082">MSGLTAIILHHSIFHGKRSRIDCDGHTNVQGTNGAGKTSALKLIPVFYGQDPGAMVERAANKVSFADYYLPNHQSMVVFEYRRRDGACCCSILYRRSGGQLAYRFVEGAADETLFHSDLSERFAAGEAAHSIVGDALPGMGCAVSSQINSVMDYRSIIQNDVHASGKRRRKKAAKFSRHEDARRFSLGDGLGRMQHIEQLTAVVLDKSRLVSSLEDMVIDTMLRDRIDISDPPTHHKNADLWQNVESLEKFKQHEPRLRKALETHLALQDSREAITSTLSGLEQAIASKKEQLNTLEAQRRELDDNLEETRKRFDERREELNGIISQQRSEAQAAESWLLGQEKEQEAWDAKDIDTWQQRLDDLPSLRKALKGAEDALAYMSASATRIEETYHAQVNKVREEHGKAQADFTRRIDAANAELQDLNEAHNAAQAALEDEIRKEQDDLRTHDAQRADELRAAIQEIQEQRATAKDPTPEEAERLAEAVSSTQSAEALVASHLQQLNAANDAEEKEAQALERAERLFTQAKSARDLQSADVERLTRQVYPADGTLLAFLRNSGLDWHDGLGKLIDPRLLRRRDLHPRLSSTPDLTQAFGLELDLAGLERPDDARTIEELMALLEHASNRLEAAKKDVDRQEKAWKEAQQKQAKTAQSVTLSRSRHKNAEDQLSQCRATHRAIEAEVTGAGNQRYQALTGQLTDANHRLEKEKLEAEKRSLHLQRDHKARQLQLKADQGSAKDAVKERRDQIVVRREDHEASLTSRLIELEAVRDQALADEGIDIATRQAKKAEVARLTDEIEAAEAMRDEVFAYQQWQNLMVEEKPRKERSFHDAKRAQDKAELELSDAQQAYNSKRERLEAERQQVAANINGASQTCESWQRLCDNATGLLESIPVIEIPDRQALAPNSEALGDEQLATEMRRLIEFTTRQKQDVIKASRESSSLIAQHPETQIHDTWDRMSEARRLQSGLPEATEALYIVLMQDLQALVDEALPQVESALNETIHSIGGQLAYYHENLKNLDTMTSRVSRELEAQLNTQHEFSEISDVKVVVRSNIHEYDFWKNLSAFAQVWKAWGQQNFAGLPSTALLSSMSHVDKDLKAAKMATFDLKNLVSIEIQFREQGRLVPIRRDEDMKKASSEGLSNIAILILFSGLTRYLCRDPQVNITWPIDELGKLDPKNVAKIFRMMADYNITLLCAQPKLHSDVQRHFTQKVSLSKDGGVRIMRPREHDKGHNPLLGMSSSDASAPAGLAPQVDMENPL</sequence>
<keyword evidence="3" id="KW-0547">Nucleotide-binding</keyword>
<name>A0ABU3NAX7_9GAMM</name>
<feature type="region of interest" description="Disordered" evidence="2">
    <location>
        <begin position="822"/>
        <end position="841"/>
    </location>
</feature>
<keyword evidence="1" id="KW-0175">Coiled coil</keyword>
<evidence type="ECO:0000256" key="1">
    <source>
        <dbReference type="SAM" id="Coils"/>
    </source>
</evidence>
<evidence type="ECO:0000313" key="4">
    <source>
        <dbReference type="Proteomes" id="UP001255917"/>
    </source>
</evidence>
<feature type="coiled-coil region" evidence="1">
    <location>
        <begin position="279"/>
        <end position="320"/>
    </location>
</feature>